<dbReference type="PRINTS" id="PR00301">
    <property type="entry name" value="HEATSHOCK70"/>
</dbReference>
<evidence type="ECO:0000313" key="6">
    <source>
        <dbReference type="Proteomes" id="UP000198372"/>
    </source>
</evidence>
<keyword evidence="3" id="KW-0067">ATP-binding</keyword>
<dbReference type="Proteomes" id="UP000198372">
    <property type="component" value="Unassembled WGS sequence"/>
</dbReference>
<evidence type="ECO:0000256" key="2">
    <source>
        <dbReference type="ARBA" id="ARBA00022741"/>
    </source>
</evidence>
<evidence type="ECO:0000256" key="3">
    <source>
        <dbReference type="ARBA" id="ARBA00022840"/>
    </source>
</evidence>
<dbReference type="FunFam" id="3.30.30.30:FF:000002">
    <property type="entry name" value="Heat shock 70 kDa protein 4"/>
    <property type="match status" value="1"/>
</dbReference>
<dbReference type="SUPFAM" id="SSF53067">
    <property type="entry name" value="Actin-like ATPase domain"/>
    <property type="match status" value="2"/>
</dbReference>
<protein>
    <submittedName>
        <fullName evidence="5">BQ2448_7519 protein</fullName>
    </submittedName>
</protein>
<dbReference type="Gene3D" id="3.30.420.40">
    <property type="match status" value="2"/>
</dbReference>
<dbReference type="Gene3D" id="3.90.640.10">
    <property type="entry name" value="Actin, Chain A, domain 4"/>
    <property type="match status" value="1"/>
</dbReference>
<dbReference type="SUPFAM" id="SSF100934">
    <property type="entry name" value="Heat shock protein 70kD (HSP70), C-terminal subdomain"/>
    <property type="match status" value="2"/>
</dbReference>
<feature type="compositionally biased region" description="Basic and acidic residues" evidence="4">
    <location>
        <begin position="778"/>
        <end position="790"/>
    </location>
</feature>
<reference evidence="6" key="1">
    <citation type="submission" date="2016-09" db="EMBL/GenBank/DDBJ databases">
        <authorList>
            <person name="Jeantristanb JTB J.-T."/>
            <person name="Ricardo R."/>
        </authorList>
    </citation>
    <scope>NUCLEOTIDE SEQUENCE [LARGE SCALE GENOMIC DNA]</scope>
</reference>
<gene>
    <name evidence="5" type="ORF">BQ2448_7519</name>
</gene>
<evidence type="ECO:0000313" key="5">
    <source>
        <dbReference type="EMBL" id="SCV73593.1"/>
    </source>
</evidence>
<dbReference type="InterPro" id="IPR029048">
    <property type="entry name" value="HSP70_C_sf"/>
</dbReference>
<dbReference type="FunFam" id="3.30.420.40:FF:000171">
    <property type="entry name" value="Heat shock 70 kDa protein 4"/>
    <property type="match status" value="2"/>
</dbReference>
<dbReference type="CDD" id="cd24094">
    <property type="entry name" value="ASKHA_NBD_HSP70_ScSse"/>
    <property type="match status" value="1"/>
</dbReference>
<dbReference type="PANTHER" id="PTHR45639">
    <property type="entry name" value="HSC70CB, ISOFORM G-RELATED"/>
    <property type="match status" value="1"/>
</dbReference>
<dbReference type="GO" id="GO:0005524">
    <property type="term" value="F:ATP binding"/>
    <property type="evidence" value="ECO:0007669"/>
    <property type="project" value="UniProtKB-KW"/>
</dbReference>
<name>A0A238FNM1_9BASI</name>
<accession>A0A238FNM1</accession>
<dbReference type="PANTHER" id="PTHR45639:SF4">
    <property type="entry name" value="HSC70CB, ISOFORM G"/>
    <property type="match status" value="1"/>
</dbReference>
<dbReference type="STRING" id="269621.A0A238FNM1"/>
<keyword evidence="2" id="KW-0547">Nucleotide-binding</keyword>
<evidence type="ECO:0000256" key="1">
    <source>
        <dbReference type="ARBA" id="ARBA00007381"/>
    </source>
</evidence>
<dbReference type="OrthoDB" id="434160at2759"/>
<evidence type="ECO:0000256" key="4">
    <source>
        <dbReference type="SAM" id="MobiDB-lite"/>
    </source>
</evidence>
<dbReference type="PROSITE" id="PS01036">
    <property type="entry name" value="HSP70_3"/>
    <property type="match status" value="1"/>
</dbReference>
<dbReference type="FunFam" id="3.90.640.10:FF:000004">
    <property type="entry name" value="Heat shock 70 kDa protein 4"/>
    <property type="match status" value="1"/>
</dbReference>
<dbReference type="Gene3D" id="2.60.34.10">
    <property type="entry name" value="Substrate Binding Domain Of DNAk, Chain A, domain 1"/>
    <property type="match status" value="1"/>
</dbReference>
<dbReference type="InterPro" id="IPR018181">
    <property type="entry name" value="Heat_shock_70_CS"/>
</dbReference>
<dbReference type="InterPro" id="IPR043129">
    <property type="entry name" value="ATPase_NBD"/>
</dbReference>
<organism evidence="5 6">
    <name type="scientific">Microbotryum intermedium</name>
    <dbReference type="NCBI Taxonomy" id="269621"/>
    <lineage>
        <taxon>Eukaryota</taxon>
        <taxon>Fungi</taxon>
        <taxon>Dikarya</taxon>
        <taxon>Basidiomycota</taxon>
        <taxon>Pucciniomycotina</taxon>
        <taxon>Microbotryomycetes</taxon>
        <taxon>Microbotryales</taxon>
        <taxon>Microbotryaceae</taxon>
        <taxon>Microbotryum</taxon>
    </lineage>
</organism>
<dbReference type="EMBL" id="FMSP01000018">
    <property type="protein sequence ID" value="SCV73593.1"/>
    <property type="molecule type" value="Genomic_DNA"/>
</dbReference>
<sequence length="830" mass="90555">MTSVIGLDIGQAGSKIGAARNRGIDILINEVSNRATPSLVAFVQKSRIIGESAKTQETSNFRNTVGSLKRLIGRTIDDPDVEIEKKFLSAELVKAGNTVGVEVSSLRRNLTCIFLLGFAYSNHPFPQVNYLGEKTIFSATQLYAMFLGKLRDTAANELKSAVNDVVIAVPVWYTDAQRRAVIDAADIAGLNALRLINDTTATALGYGITKTDLPLAPEPPKYVAFVDIGHSDYSVSIVAFNKGQLVVKGTAFDRHFGGRDLDHALVEHFAAEFKAKYKIDVKSNPKALFRLAAAVEKLKKILSANPVAPLSVESIMNDVDASSTLKREELEELVAPLLERTIGPLERALADAGITKDQIETVELVGGSTRVPALKTRIQEFFGRPLSFTCNQEEAVARGATLACAMLSPVFKVRDFSTTDTQLYPIKFVWEAAPGDDPSEGTELVAFDKGNAIPSTKVLSFSRNQPFDLEARYANPEDLPGKSNPWIGKFTVKNLSAPKSGGRALVKVKAKLNLSGILTFDSATLVEEGSEEDVPEPEAMETDALAVDGAAALAPTPVKKARKSIKTTLPAISSASSLDPSLVNDFKEKEGQMHASDKLVLETEDRKNALEEYVYDVRDKLEGAWKKYSSEADKEELSKLASEAEDWLYTDEGEDATKSAYVARLEGLKALGDPIALRYREHEERPRATAALREIITGFLEKAQSGDEKYSHIAEKDLSTVIETCANAEAWLGNKLYSQQEKPLDVKPVITSAEIRKKGEEVQNVCLPIMTKPKPRAPKTERPKTEEKPTEQTPDVSMDAEDASAPEVPEENKAEGQAEGQAEMHVDELD</sequence>
<dbReference type="GO" id="GO:0005634">
    <property type="term" value="C:nucleus"/>
    <property type="evidence" value="ECO:0007669"/>
    <property type="project" value="TreeGrafter"/>
</dbReference>
<dbReference type="InterPro" id="IPR013126">
    <property type="entry name" value="Hsp_70_fam"/>
</dbReference>
<dbReference type="InterPro" id="IPR029047">
    <property type="entry name" value="HSP70_peptide-bd_sf"/>
</dbReference>
<keyword evidence="6" id="KW-1185">Reference proteome</keyword>
<dbReference type="SUPFAM" id="SSF100920">
    <property type="entry name" value="Heat shock protein 70kD (HSP70), peptide-binding domain"/>
    <property type="match status" value="1"/>
</dbReference>
<dbReference type="AlphaFoldDB" id="A0A238FNM1"/>
<dbReference type="GO" id="GO:0005829">
    <property type="term" value="C:cytosol"/>
    <property type="evidence" value="ECO:0007669"/>
    <property type="project" value="TreeGrafter"/>
</dbReference>
<comment type="similarity">
    <text evidence="1">Belongs to the heat shock protein 70 family.</text>
</comment>
<dbReference type="Gene3D" id="1.20.1270.10">
    <property type="match status" value="1"/>
</dbReference>
<dbReference type="Pfam" id="PF00012">
    <property type="entry name" value="HSP70"/>
    <property type="match status" value="2"/>
</dbReference>
<feature type="compositionally biased region" description="Basic and acidic residues" evidence="4">
    <location>
        <begin position="810"/>
        <end position="830"/>
    </location>
</feature>
<proteinExistence type="inferred from homology"/>
<dbReference type="Gene3D" id="3.30.30.30">
    <property type="match status" value="1"/>
</dbReference>
<feature type="region of interest" description="Disordered" evidence="4">
    <location>
        <begin position="767"/>
        <end position="830"/>
    </location>
</feature>
<dbReference type="FunFam" id="1.20.1270.10:FF:000002">
    <property type="entry name" value="Heat shock 70 kDa protein 4"/>
    <property type="match status" value="1"/>
</dbReference>
<dbReference type="GO" id="GO:0140662">
    <property type="term" value="F:ATP-dependent protein folding chaperone"/>
    <property type="evidence" value="ECO:0007669"/>
    <property type="project" value="InterPro"/>
</dbReference>